<evidence type="ECO:0000313" key="3">
    <source>
        <dbReference type="EMBL" id="EPQ54010.1"/>
    </source>
</evidence>
<dbReference type="OMA" id="EANLEHW"/>
<proteinExistence type="inferred from homology"/>
<evidence type="ECO:0000313" key="4">
    <source>
        <dbReference type="Proteomes" id="UP000030669"/>
    </source>
</evidence>
<protein>
    <submittedName>
        <fullName evidence="3">DUF1630-domain-containing protein</fullName>
    </submittedName>
</protein>
<comment type="similarity">
    <text evidence="1">Belongs to the DENND6 family.</text>
</comment>
<reference evidence="3 4" key="1">
    <citation type="journal article" date="2012" name="Science">
        <title>The Paleozoic origin of enzymatic lignin decomposition reconstructed from 31 fungal genomes.</title>
        <authorList>
            <person name="Floudas D."/>
            <person name="Binder M."/>
            <person name="Riley R."/>
            <person name="Barry K."/>
            <person name="Blanchette R.A."/>
            <person name="Henrissat B."/>
            <person name="Martinez A.T."/>
            <person name="Otillar R."/>
            <person name="Spatafora J.W."/>
            <person name="Yadav J.S."/>
            <person name="Aerts A."/>
            <person name="Benoit I."/>
            <person name="Boyd A."/>
            <person name="Carlson A."/>
            <person name="Copeland A."/>
            <person name="Coutinho P.M."/>
            <person name="de Vries R.P."/>
            <person name="Ferreira P."/>
            <person name="Findley K."/>
            <person name="Foster B."/>
            <person name="Gaskell J."/>
            <person name="Glotzer D."/>
            <person name="Gorecki P."/>
            <person name="Heitman J."/>
            <person name="Hesse C."/>
            <person name="Hori C."/>
            <person name="Igarashi K."/>
            <person name="Jurgens J.A."/>
            <person name="Kallen N."/>
            <person name="Kersten P."/>
            <person name="Kohler A."/>
            <person name="Kuees U."/>
            <person name="Kumar T.K.A."/>
            <person name="Kuo A."/>
            <person name="LaButti K."/>
            <person name="Larrondo L.F."/>
            <person name="Lindquist E."/>
            <person name="Ling A."/>
            <person name="Lombard V."/>
            <person name="Lucas S."/>
            <person name="Lundell T."/>
            <person name="Martin R."/>
            <person name="McLaughlin D.J."/>
            <person name="Morgenstern I."/>
            <person name="Morin E."/>
            <person name="Murat C."/>
            <person name="Nagy L.G."/>
            <person name="Nolan M."/>
            <person name="Ohm R.A."/>
            <person name="Patyshakuliyeva A."/>
            <person name="Rokas A."/>
            <person name="Ruiz-Duenas F.J."/>
            <person name="Sabat G."/>
            <person name="Salamov A."/>
            <person name="Samejima M."/>
            <person name="Schmutz J."/>
            <person name="Slot J.C."/>
            <person name="St John F."/>
            <person name="Stenlid J."/>
            <person name="Sun H."/>
            <person name="Sun S."/>
            <person name="Syed K."/>
            <person name="Tsang A."/>
            <person name="Wiebenga A."/>
            <person name="Young D."/>
            <person name="Pisabarro A."/>
            <person name="Eastwood D.C."/>
            <person name="Martin F."/>
            <person name="Cullen D."/>
            <person name="Grigoriev I.V."/>
            <person name="Hibbett D.S."/>
        </authorList>
    </citation>
    <scope>NUCLEOTIDE SEQUENCE [LARGE SCALE GENOMIC DNA]</scope>
    <source>
        <strain evidence="3 4">ATCC 11539</strain>
    </source>
</reference>
<dbReference type="AlphaFoldDB" id="S7RIA2"/>
<dbReference type="HOGENOM" id="CLU_017013_0_0_1"/>
<dbReference type="PANTHER" id="PTHR13677">
    <property type="entry name" value="LD41638P"/>
    <property type="match status" value="1"/>
</dbReference>
<dbReference type="RefSeq" id="XP_007867364.1">
    <property type="nucleotide sequence ID" value="XM_007869173.1"/>
</dbReference>
<dbReference type="GO" id="GO:0055037">
    <property type="term" value="C:recycling endosome"/>
    <property type="evidence" value="ECO:0007669"/>
    <property type="project" value="TreeGrafter"/>
</dbReference>
<dbReference type="Proteomes" id="UP000030669">
    <property type="component" value="Unassembled WGS sequence"/>
</dbReference>
<dbReference type="EMBL" id="KB469304">
    <property type="protein sequence ID" value="EPQ54010.1"/>
    <property type="molecule type" value="Genomic_DNA"/>
</dbReference>
<feature type="domain" description="UDENN" evidence="2">
    <location>
        <begin position="6"/>
        <end position="461"/>
    </location>
</feature>
<organism evidence="3 4">
    <name type="scientific">Gloeophyllum trabeum (strain ATCC 11539 / FP-39264 / Madison 617)</name>
    <name type="common">Brown rot fungus</name>
    <dbReference type="NCBI Taxonomy" id="670483"/>
    <lineage>
        <taxon>Eukaryota</taxon>
        <taxon>Fungi</taxon>
        <taxon>Dikarya</taxon>
        <taxon>Basidiomycota</taxon>
        <taxon>Agaricomycotina</taxon>
        <taxon>Agaricomycetes</taxon>
        <taxon>Gloeophyllales</taxon>
        <taxon>Gloeophyllaceae</taxon>
        <taxon>Gloeophyllum</taxon>
    </lineage>
</organism>
<dbReference type="eggNOG" id="KOG2432">
    <property type="taxonomic scope" value="Eukaryota"/>
</dbReference>
<dbReference type="KEGG" id="gtr:GLOTRDRAFT_77890"/>
<dbReference type="PROSITE" id="PS50211">
    <property type="entry name" value="DENN"/>
    <property type="match status" value="1"/>
</dbReference>
<evidence type="ECO:0000259" key="2">
    <source>
        <dbReference type="PROSITE" id="PS50211"/>
    </source>
</evidence>
<dbReference type="OrthoDB" id="10265409at2759"/>
<gene>
    <name evidence="3" type="ORF">GLOTRDRAFT_77890</name>
</gene>
<keyword evidence="4" id="KW-1185">Reference proteome</keyword>
<dbReference type="GO" id="GO:0005085">
    <property type="term" value="F:guanyl-nucleotide exchange factor activity"/>
    <property type="evidence" value="ECO:0007669"/>
    <property type="project" value="InterPro"/>
</dbReference>
<evidence type="ECO:0000256" key="1">
    <source>
        <dbReference type="ARBA" id="ARBA00007159"/>
    </source>
</evidence>
<dbReference type="InterPro" id="IPR037516">
    <property type="entry name" value="Tripartite_DENN"/>
</dbReference>
<accession>S7RIA2</accession>
<dbReference type="GeneID" id="19308755"/>
<dbReference type="InterPro" id="IPR024224">
    <property type="entry name" value="DENND6"/>
</dbReference>
<name>S7RIA2_GLOTA</name>
<sequence length="478" mass="53537">MRRWILGFVSVNFDLEFGPTVESVYPHATLSHTEAENIAFSSFPDCPQFEEGSQTHSFRIRDTTSLQGAVSRPTERPPPLDGFLYGFAFFTQSRDSSSKRGYSQRSLVLLTHHPYPALFDAVVAIVGPLYSRHGHPMLETACHNIANWPDPAKGMSLELGFLGSVFQVDLPGSSNEQQMPSSSALSDKFGPHRVSLGPTAPADPPIIVILEESLSHLWSIWECLVLCEPVLIYAPSPELTSQVAWWLRDIIRPIPLSGDFRPYFTIHDQDHSTLVNKMPPKAGLILGITNPLIERACKHWPHLLSIGCNRRYTRSKRPCLRAYTKLGSVHAPEKGLAGPKPGWATKTHNRYVSKDRALLKKVEDARHGDVRSQIEASLALRRHFGSRTNELLVPLHRYLNTLIPPPSASTATPRRLKAFSTTDFLASLKAHGSPLPFRSGSRRTEFYSRWLRTPAFGLWLAQQEEVVEEALRGAPRHQ</sequence>
<dbReference type="PANTHER" id="PTHR13677:SF0">
    <property type="entry name" value="LD41638P"/>
    <property type="match status" value="1"/>
</dbReference>